<keyword evidence="5" id="KW-1185">Reference proteome</keyword>
<protein>
    <recommendedName>
        <fullName evidence="3">J domain-containing protein</fullName>
    </recommendedName>
</protein>
<dbReference type="SUPFAM" id="SSF47144">
    <property type="entry name" value="HSC20 (HSCB), C-terminal oligomerisation domain"/>
    <property type="match status" value="1"/>
</dbReference>
<dbReference type="InterPro" id="IPR036386">
    <property type="entry name" value="HscB_C_sf"/>
</dbReference>
<proteinExistence type="inferred from homology"/>
<dbReference type="PANTHER" id="PTHR14021:SF15">
    <property type="entry name" value="IRON-SULFUR CLUSTER CO-CHAPERONE PROTEIN HSCB"/>
    <property type="match status" value="1"/>
</dbReference>
<name>A0A0E9NBR8_SAICN</name>
<dbReference type="PROSITE" id="PS50076">
    <property type="entry name" value="DNAJ_2"/>
    <property type="match status" value="1"/>
</dbReference>
<dbReference type="SUPFAM" id="SSF46565">
    <property type="entry name" value="Chaperone J-domain"/>
    <property type="match status" value="1"/>
</dbReference>
<dbReference type="InterPro" id="IPR036869">
    <property type="entry name" value="J_dom_sf"/>
</dbReference>
<evidence type="ECO:0000313" key="5">
    <source>
        <dbReference type="Proteomes" id="UP000033140"/>
    </source>
</evidence>
<evidence type="ECO:0000256" key="1">
    <source>
        <dbReference type="ARBA" id="ARBA00010476"/>
    </source>
</evidence>
<dbReference type="GO" id="GO:0051087">
    <property type="term" value="F:protein-folding chaperone binding"/>
    <property type="evidence" value="ECO:0007669"/>
    <property type="project" value="InterPro"/>
</dbReference>
<reference evidence="4 5" key="1">
    <citation type="journal article" date="2011" name="J. Gen. Appl. Microbiol.">
        <title>Draft genome sequencing of the enigmatic yeast Saitoella complicata.</title>
        <authorList>
            <person name="Nishida H."/>
            <person name="Hamamoto M."/>
            <person name="Sugiyama J."/>
        </authorList>
    </citation>
    <scope>NUCLEOTIDE SEQUENCE [LARGE SCALE GENOMIC DNA]</scope>
    <source>
        <strain evidence="4 5">NRRL Y-17804</strain>
    </source>
</reference>
<dbReference type="Pfam" id="PF07743">
    <property type="entry name" value="HSCB_C"/>
    <property type="match status" value="1"/>
</dbReference>
<organism evidence="4 5">
    <name type="scientific">Saitoella complicata (strain BCRC 22490 / CBS 7301 / JCM 7358 / NBRC 10748 / NRRL Y-17804)</name>
    <dbReference type="NCBI Taxonomy" id="698492"/>
    <lineage>
        <taxon>Eukaryota</taxon>
        <taxon>Fungi</taxon>
        <taxon>Dikarya</taxon>
        <taxon>Ascomycota</taxon>
        <taxon>Taphrinomycotina</taxon>
        <taxon>Taphrinomycotina incertae sedis</taxon>
        <taxon>Saitoella</taxon>
    </lineage>
</organism>
<dbReference type="Gene3D" id="1.10.287.110">
    <property type="entry name" value="DnaJ domain"/>
    <property type="match status" value="1"/>
</dbReference>
<dbReference type="InterPro" id="IPR001623">
    <property type="entry name" value="DnaJ_domain"/>
</dbReference>
<reference evidence="4 5" key="3">
    <citation type="journal article" date="2015" name="Genome Announc.">
        <title>Draft Genome Sequence of the Archiascomycetous Yeast Saitoella complicata.</title>
        <authorList>
            <person name="Yamauchi K."/>
            <person name="Kondo S."/>
            <person name="Hamamoto M."/>
            <person name="Takahashi Y."/>
            <person name="Ogura Y."/>
            <person name="Hayashi T."/>
            <person name="Nishida H."/>
        </authorList>
    </citation>
    <scope>NUCLEOTIDE SEQUENCE [LARGE SCALE GENOMIC DNA]</scope>
    <source>
        <strain evidence="4 5">NRRL Y-17804</strain>
    </source>
</reference>
<dbReference type="GO" id="GO:0051259">
    <property type="term" value="P:protein complex oligomerization"/>
    <property type="evidence" value="ECO:0007669"/>
    <property type="project" value="InterPro"/>
</dbReference>
<evidence type="ECO:0000256" key="2">
    <source>
        <dbReference type="ARBA" id="ARBA00023186"/>
    </source>
</evidence>
<dbReference type="PANTHER" id="PTHR14021">
    <property type="entry name" value="IRON-SULFUR CLUSTER CO-CHAPERONE PROTEIN HSCB"/>
    <property type="match status" value="1"/>
</dbReference>
<keyword evidence="2" id="KW-0143">Chaperone</keyword>
<dbReference type="Gene3D" id="1.20.1280.20">
    <property type="entry name" value="HscB, C-terminal domain"/>
    <property type="match status" value="1"/>
</dbReference>
<dbReference type="NCBIfam" id="TIGR00714">
    <property type="entry name" value="hscB"/>
    <property type="match status" value="1"/>
</dbReference>
<feature type="domain" description="J" evidence="3">
    <location>
        <begin position="161"/>
        <end position="237"/>
    </location>
</feature>
<comment type="similarity">
    <text evidence="1">Belongs to the HscB family.</text>
</comment>
<dbReference type="CDD" id="cd06257">
    <property type="entry name" value="DnaJ"/>
    <property type="match status" value="1"/>
</dbReference>
<gene>
    <name evidence="4" type="ORF">G7K_1357-t1</name>
</gene>
<accession>A0A0E9NBR8</accession>
<dbReference type="EMBL" id="BACD03000007">
    <property type="protein sequence ID" value="GAO47146.1"/>
    <property type="molecule type" value="Genomic_DNA"/>
</dbReference>
<dbReference type="AlphaFoldDB" id="A0A0E9NBR8"/>
<comment type="caution">
    <text evidence="4">The sequence shown here is derived from an EMBL/GenBank/DDBJ whole genome shotgun (WGS) entry which is preliminary data.</text>
</comment>
<dbReference type="InterPro" id="IPR009073">
    <property type="entry name" value="HscB_oligo_C"/>
</dbReference>
<dbReference type="Proteomes" id="UP000033140">
    <property type="component" value="Unassembled WGS sequence"/>
</dbReference>
<dbReference type="GO" id="GO:0001671">
    <property type="term" value="F:ATPase activator activity"/>
    <property type="evidence" value="ECO:0007669"/>
    <property type="project" value="InterPro"/>
</dbReference>
<sequence>MIRCVDALTLVFPANNNGGSITASSDLRLLAKGPLGCRFVAPDVGGENRFNPNQPRPSPTILSAKQIKKLSMRRSVINNLSSVLRRGSFALASSRSTVSRATIARSALPPIQAAAPLRPYSTTRTSQTPRKQCPTCSTPLPPSTLLCTSCSSLTPLPSSTTHYDLFGLSPPPEGPFDVDGRALRQKFLKMQQLVHPDSFVNKEEGQRRLADTLSSHLNNAYRTLLTPLPRATYLLSTYHDIHTDADTPPPETHTPDPAILMTVLEVREAIEEARTEEEIEEIKRENEERIEETVEEIGRALEGGDIEEATRAAYRLRYWNGIKSAVDEWEPGKMVKMDH</sequence>
<dbReference type="OMA" id="RYKQLQW"/>
<evidence type="ECO:0000313" key="4">
    <source>
        <dbReference type="EMBL" id="GAO47146.1"/>
    </source>
</evidence>
<dbReference type="InterPro" id="IPR004640">
    <property type="entry name" value="HscB"/>
</dbReference>
<evidence type="ECO:0000259" key="3">
    <source>
        <dbReference type="PROSITE" id="PS50076"/>
    </source>
</evidence>
<dbReference type="GO" id="GO:0005739">
    <property type="term" value="C:mitochondrion"/>
    <property type="evidence" value="ECO:0007669"/>
    <property type="project" value="TreeGrafter"/>
</dbReference>
<dbReference type="GO" id="GO:0044571">
    <property type="term" value="P:[2Fe-2S] cluster assembly"/>
    <property type="evidence" value="ECO:0007669"/>
    <property type="project" value="InterPro"/>
</dbReference>
<dbReference type="STRING" id="698492.A0A0E9NBR8"/>
<reference evidence="4 5" key="2">
    <citation type="journal article" date="2014" name="J. Gen. Appl. Microbiol.">
        <title>The early diverging ascomycetous budding yeast Saitoella complicata has three histone deacetylases belonging to the Clr6, Hos2, and Rpd3 lineages.</title>
        <authorList>
            <person name="Nishida H."/>
            <person name="Matsumoto T."/>
            <person name="Kondo S."/>
            <person name="Hamamoto M."/>
            <person name="Yoshikawa H."/>
        </authorList>
    </citation>
    <scope>NUCLEOTIDE SEQUENCE [LARGE SCALE GENOMIC DNA]</scope>
    <source>
        <strain evidence="4 5">NRRL Y-17804</strain>
    </source>
</reference>